<name>A0ABR2X1V0_9FUNG</name>
<comment type="caution">
    <text evidence="1">The sequence shown here is derived from an EMBL/GenBank/DDBJ whole genome shotgun (WGS) entry which is preliminary data.</text>
</comment>
<feature type="non-terminal residue" evidence="1">
    <location>
        <position position="1"/>
    </location>
</feature>
<dbReference type="EMBL" id="JASJQH010000059">
    <property type="protein sequence ID" value="KAK9767718.1"/>
    <property type="molecule type" value="Genomic_DNA"/>
</dbReference>
<evidence type="ECO:0000313" key="2">
    <source>
        <dbReference type="Proteomes" id="UP001479436"/>
    </source>
</evidence>
<proteinExistence type="predicted"/>
<keyword evidence="2" id="KW-1185">Reference proteome</keyword>
<protein>
    <submittedName>
        <fullName evidence="1">Uncharacterized protein</fullName>
    </submittedName>
</protein>
<dbReference type="Proteomes" id="UP001479436">
    <property type="component" value="Unassembled WGS sequence"/>
</dbReference>
<reference evidence="1 2" key="1">
    <citation type="submission" date="2023-04" db="EMBL/GenBank/DDBJ databases">
        <title>Genome of Basidiobolus ranarum AG-B5.</title>
        <authorList>
            <person name="Stajich J.E."/>
            <person name="Carter-House D."/>
            <person name="Gryganskyi A."/>
        </authorList>
    </citation>
    <scope>NUCLEOTIDE SEQUENCE [LARGE SCALE GENOMIC DNA]</scope>
    <source>
        <strain evidence="1 2">AG-B5</strain>
    </source>
</reference>
<sequence length="143" mass="15978">AHRIDAQNPTLHKQIIRLQQAVTGASDLHPVVRKVIDQEFAALYSPNTPLDEFNKRFLENNKGSVSALIASSEAIYLIDQSKKASAEDLLFEVSKDEYASARTLKNVTAAYESLAHTLKSSRADEFKQLASKWFPNAKVFQSK</sequence>
<gene>
    <name evidence="1" type="ORF">K7432_002284</name>
</gene>
<accession>A0ABR2X1V0</accession>
<organism evidence="1 2">
    <name type="scientific">Basidiobolus ranarum</name>
    <dbReference type="NCBI Taxonomy" id="34480"/>
    <lineage>
        <taxon>Eukaryota</taxon>
        <taxon>Fungi</taxon>
        <taxon>Fungi incertae sedis</taxon>
        <taxon>Zoopagomycota</taxon>
        <taxon>Entomophthoromycotina</taxon>
        <taxon>Basidiobolomycetes</taxon>
        <taxon>Basidiobolales</taxon>
        <taxon>Basidiobolaceae</taxon>
        <taxon>Basidiobolus</taxon>
    </lineage>
</organism>
<evidence type="ECO:0000313" key="1">
    <source>
        <dbReference type="EMBL" id="KAK9767718.1"/>
    </source>
</evidence>